<feature type="compositionally biased region" description="Polar residues" evidence="2">
    <location>
        <begin position="573"/>
        <end position="593"/>
    </location>
</feature>
<sequence>MENTVGLRESISLDPTSKPHHDLGLTLSPGSQPQLAVPFSNNNEEDVDDLASLFEMDDDFDPFSDFGKLAHQTDPKHASKKRTSDAAFEGDIELSPSKRQNQEQHVSVAAETFTQPPDIHPTSRGSIPSIPSHSPFLTSEAPASASSTIKNTFKLNQESLARVAAVEAFAQRKSSAKHISPYAPVGYYPSTPNLHCMIGGETDSNEALKSRLDSSRRRLNVVIAERNKYRDALLKYEQVDPETGMLGVQKLESEALRLRRLASNHRYRMDQLKAEAQEWKDRYAALGTTHNCLIRDYQTLQATTFPPPSTGQAPPEVPTAAFTSPPNNIQSSYEQLSQAFNVLYAAYLRATRPSNSNTSIPSPSSPLSISSPTQTFRSGNQNFKAPTYHCEQSEKSPDSDTCSPPTHTCLPPTAPPTVSSPTLAPPTHSPPTNAPPLLSPPTLMEDRPTDLPSTLLEDLPPNLPTPLSAPSPPGEPATMATNYTNSILSSPRGYLPPMSPEEAAILLQQAGIPFFLPSRNLVASHQATGPTMTTTSPPATAAITTTTAATPPAPNVPPKDIVVIDLTGDSDTEVSPQGSHTQSPTPLLTQDPSPLTDFRPRFRKKKLTWLHENNSQDEDYEIADSLCKTLNSRKRKRKLGKKFVETTWAQCYGHVQAKKHVRWVLGGPLSPLTCVPSSSPVAAEGNTPSHSITDDDDFDEFARMLEEPLARGKTPEEEGIAANSTTSPPSGPSCPDIEAKSDTPPHSISDDDDFDEFARMLEESLARGKTPE</sequence>
<proteinExistence type="predicted"/>
<name>A0A1Q5TM76_9EURO</name>
<gene>
    <name evidence="3" type="ORF">PENSUB_7304</name>
</gene>
<keyword evidence="4" id="KW-1185">Reference proteome</keyword>
<feature type="region of interest" description="Disordered" evidence="2">
    <location>
        <begin position="676"/>
        <end position="696"/>
    </location>
</feature>
<dbReference type="Proteomes" id="UP000186955">
    <property type="component" value="Unassembled WGS sequence"/>
</dbReference>
<evidence type="ECO:0000256" key="1">
    <source>
        <dbReference type="SAM" id="Coils"/>
    </source>
</evidence>
<accession>A0A1Q5TM76</accession>
<feature type="region of interest" description="Disordered" evidence="2">
    <location>
        <begin position="64"/>
        <end position="85"/>
    </location>
</feature>
<evidence type="ECO:0000313" key="3">
    <source>
        <dbReference type="EMBL" id="OKP01314.1"/>
    </source>
</evidence>
<feature type="compositionally biased region" description="Basic and acidic residues" evidence="2">
    <location>
        <begin position="756"/>
        <end position="772"/>
    </location>
</feature>
<reference evidence="3 4" key="1">
    <citation type="submission" date="2016-10" db="EMBL/GenBank/DDBJ databases">
        <title>Genome sequence of the ascomycete fungus Penicillium subrubescens.</title>
        <authorList>
            <person name="De Vries R.P."/>
            <person name="Peng M."/>
            <person name="Dilokpimol A."/>
            <person name="Hilden K."/>
            <person name="Makela M.R."/>
            <person name="Grigoriev I."/>
            <person name="Riley R."/>
            <person name="Granchi Z."/>
        </authorList>
    </citation>
    <scope>NUCLEOTIDE SEQUENCE [LARGE SCALE GENOMIC DNA]</scope>
    <source>
        <strain evidence="3 4">CBS 132785</strain>
    </source>
</reference>
<organism evidence="3 4">
    <name type="scientific">Penicillium subrubescens</name>
    <dbReference type="NCBI Taxonomy" id="1316194"/>
    <lineage>
        <taxon>Eukaryota</taxon>
        <taxon>Fungi</taxon>
        <taxon>Dikarya</taxon>
        <taxon>Ascomycota</taxon>
        <taxon>Pezizomycotina</taxon>
        <taxon>Eurotiomycetes</taxon>
        <taxon>Eurotiomycetidae</taxon>
        <taxon>Eurotiales</taxon>
        <taxon>Aspergillaceae</taxon>
        <taxon>Penicillium</taxon>
    </lineage>
</organism>
<feature type="compositionally biased region" description="Pro residues" evidence="2">
    <location>
        <begin position="423"/>
        <end position="439"/>
    </location>
</feature>
<feature type="compositionally biased region" description="Low complexity" evidence="2">
    <location>
        <begin position="353"/>
        <end position="373"/>
    </location>
</feature>
<evidence type="ECO:0000256" key="2">
    <source>
        <dbReference type="SAM" id="MobiDB-lite"/>
    </source>
</evidence>
<dbReference type="AlphaFoldDB" id="A0A1Q5TM76"/>
<feature type="region of interest" description="Disordered" evidence="2">
    <location>
        <begin position="1"/>
        <end position="44"/>
    </location>
</feature>
<feature type="region of interest" description="Disordered" evidence="2">
    <location>
        <begin position="569"/>
        <end position="597"/>
    </location>
</feature>
<feature type="compositionally biased region" description="Polar residues" evidence="2">
    <location>
        <begin position="28"/>
        <end position="42"/>
    </location>
</feature>
<feature type="compositionally biased region" description="Polar residues" evidence="2">
    <location>
        <begin position="123"/>
        <end position="137"/>
    </location>
</feature>
<feature type="compositionally biased region" description="Pro residues" evidence="2">
    <location>
        <begin position="461"/>
        <end position="474"/>
    </location>
</feature>
<dbReference type="EMBL" id="MNBE01000639">
    <property type="protein sequence ID" value="OKP01314.1"/>
    <property type="molecule type" value="Genomic_DNA"/>
</dbReference>
<feature type="region of interest" description="Disordered" evidence="2">
    <location>
        <begin position="112"/>
        <end position="143"/>
    </location>
</feature>
<feature type="compositionally biased region" description="Polar residues" evidence="2">
    <location>
        <begin position="676"/>
        <end position="691"/>
    </location>
</feature>
<feature type="region of interest" description="Disordered" evidence="2">
    <location>
        <begin position="709"/>
        <end position="772"/>
    </location>
</feature>
<protein>
    <submittedName>
        <fullName evidence="3">Uncharacterized protein</fullName>
    </submittedName>
</protein>
<feature type="region of interest" description="Disordered" evidence="2">
    <location>
        <begin position="353"/>
        <end position="474"/>
    </location>
</feature>
<evidence type="ECO:0000313" key="4">
    <source>
        <dbReference type="Proteomes" id="UP000186955"/>
    </source>
</evidence>
<comment type="caution">
    <text evidence="3">The sequence shown here is derived from an EMBL/GenBank/DDBJ whole genome shotgun (WGS) entry which is preliminary data.</text>
</comment>
<keyword evidence="1" id="KW-0175">Coiled coil</keyword>
<feature type="compositionally biased region" description="Polar residues" evidence="2">
    <location>
        <begin position="374"/>
        <end position="384"/>
    </location>
</feature>
<dbReference type="OrthoDB" id="4366200at2759"/>
<feature type="coiled-coil region" evidence="1">
    <location>
        <begin position="262"/>
        <end position="289"/>
    </location>
</feature>